<keyword evidence="3" id="KW-0597">Phosphoprotein</keyword>
<dbReference type="GO" id="GO:0005524">
    <property type="term" value="F:ATP binding"/>
    <property type="evidence" value="ECO:0007669"/>
    <property type="project" value="UniProtKB-UniRule"/>
</dbReference>
<evidence type="ECO:0000256" key="15">
    <source>
        <dbReference type="SAM" id="MobiDB-lite"/>
    </source>
</evidence>
<keyword evidence="12" id="KW-0131">Cell cycle</keyword>
<comment type="subcellular location">
    <subcellularLocation>
        <location evidence="1">Cytoplasm</location>
        <location evidence="1">Cytoskeleton</location>
    </subcellularLocation>
</comment>
<dbReference type="Gene3D" id="3.40.850.10">
    <property type="entry name" value="Kinesin motor domain"/>
    <property type="match status" value="1"/>
</dbReference>
<evidence type="ECO:0000256" key="9">
    <source>
        <dbReference type="ARBA" id="ARBA00023054"/>
    </source>
</evidence>
<dbReference type="PROSITE" id="PS50067">
    <property type="entry name" value="KINESIN_MOTOR_2"/>
    <property type="match status" value="1"/>
</dbReference>
<evidence type="ECO:0000256" key="3">
    <source>
        <dbReference type="ARBA" id="ARBA00022553"/>
    </source>
</evidence>
<evidence type="ECO:0000256" key="11">
    <source>
        <dbReference type="ARBA" id="ARBA00023212"/>
    </source>
</evidence>
<keyword evidence="2" id="KW-0963">Cytoplasm</keyword>
<keyword evidence="11" id="KW-0206">Cytoskeleton</keyword>
<evidence type="ECO:0000256" key="8">
    <source>
        <dbReference type="ARBA" id="ARBA00022840"/>
    </source>
</evidence>
<dbReference type="PRINTS" id="PR00380">
    <property type="entry name" value="KINESINHEAVY"/>
</dbReference>
<dbReference type="Pfam" id="PF13931">
    <property type="entry name" value="Microtub_bind"/>
    <property type="match status" value="1"/>
</dbReference>
<dbReference type="InterPro" id="IPR027417">
    <property type="entry name" value="P-loop_NTPase"/>
</dbReference>
<keyword evidence="8 14" id="KW-0067">ATP-binding</keyword>
<dbReference type="GO" id="GO:0005876">
    <property type="term" value="C:spindle microtubule"/>
    <property type="evidence" value="ECO:0007669"/>
    <property type="project" value="TreeGrafter"/>
</dbReference>
<dbReference type="GO" id="GO:0008017">
    <property type="term" value="F:microtubule binding"/>
    <property type="evidence" value="ECO:0007669"/>
    <property type="project" value="InterPro"/>
</dbReference>
<evidence type="ECO:0000256" key="4">
    <source>
        <dbReference type="ARBA" id="ARBA00022618"/>
    </source>
</evidence>
<dbReference type="GO" id="GO:0000073">
    <property type="term" value="P:initial mitotic spindle pole body separation"/>
    <property type="evidence" value="ECO:0007669"/>
    <property type="project" value="TreeGrafter"/>
</dbReference>
<dbReference type="PROSITE" id="PS00411">
    <property type="entry name" value="KINESIN_MOTOR_1"/>
    <property type="match status" value="1"/>
</dbReference>
<keyword evidence="6 14" id="KW-0547">Nucleotide-binding</keyword>
<dbReference type="PANTHER" id="PTHR47970">
    <property type="entry name" value="KINESIN-LIKE PROTEIN KIF11"/>
    <property type="match status" value="1"/>
</dbReference>
<evidence type="ECO:0000256" key="10">
    <source>
        <dbReference type="ARBA" id="ARBA00023175"/>
    </source>
</evidence>
<accession>A0A4Q1BVZ4</accession>
<dbReference type="OrthoDB" id="3176171at2759"/>
<dbReference type="GO" id="GO:0005634">
    <property type="term" value="C:nucleus"/>
    <property type="evidence" value="ECO:0007669"/>
    <property type="project" value="TreeGrafter"/>
</dbReference>
<dbReference type="PANTHER" id="PTHR47970:SF12">
    <property type="entry name" value="KINESIN FAMILY MEMBER 11"/>
    <property type="match status" value="1"/>
</dbReference>
<dbReference type="InterPro" id="IPR001752">
    <property type="entry name" value="Kinesin_motor_dom"/>
</dbReference>
<comment type="caution">
    <text evidence="17">The sequence shown here is derived from an EMBL/GenBank/DDBJ whole genome shotgun (WGS) entry which is preliminary data.</text>
</comment>
<dbReference type="EMBL" id="SDIL01000002">
    <property type="protein sequence ID" value="RXK42315.1"/>
    <property type="molecule type" value="Genomic_DNA"/>
</dbReference>
<keyword evidence="7" id="KW-0498">Mitosis</keyword>
<evidence type="ECO:0000256" key="1">
    <source>
        <dbReference type="ARBA" id="ARBA00004245"/>
    </source>
</evidence>
<evidence type="ECO:0000313" key="17">
    <source>
        <dbReference type="EMBL" id="RXK42315.1"/>
    </source>
</evidence>
<evidence type="ECO:0000256" key="2">
    <source>
        <dbReference type="ARBA" id="ARBA00022490"/>
    </source>
</evidence>
<keyword evidence="10 14" id="KW-0505">Motor protein</keyword>
<dbReference type="Pfam" id="PF00225">
    <property type="entry name" value="Kinesin"/>
    <property type="match status" value="1"/>
</dbReference>
<evidence type="ECO:0000313" key="18">
    <source>
        <dbReference type="Proteomes" id="UP000289152"/>
    </source>
</evidence>
<keyword evidence="9" id="KW-0175">Coiled coil</keyword>
<gene>
    <name evidence="17" type="ORF">M231_00305</name>
</gene>
<dbReference type="GO" id="GO:0051301">
    <property type="term" value="P:cell division"/>
    <property type="evidence" value="ECO:0007669"/>
    <property type="project" value="UniProtKB-KW"/>
</dbReference>
<feature type="region of interest" description="Disordered" evidence="15">
    <location>
        <begin position="1"/>
        <end position="71"/>
    </location>
</feature>
<dbReference type="GO" id="GO:0072686">
    <property type="term" value="C:mitotic spindle"/>
    <property type="evidence" value="ECO:0007669"/>
    <property type="project" value="TreeGrafter"/>
</dbReference>
<dbReference type="InterPro" id="IPR019821">
    <property type="entry name" value="Kinesin_motor_CS"/>
</dbReference>
<protein>
    <recommendedName>
        <fullName evidence="16">Kinesin motor domain-containing protein</fullName>
    </recommendedName>
</protein>
<dbReference type="GO" id="GO:0008574">
    <property type="term" value="F:plus-end-directed microtubule motor activity"/>
    <property type="evidence" value="ECO:0007669"/>
    <property type="project" value="TreeGrafter"/>
</dbReference>
<evidence type="ECO:0000256" key="14">
    <source>
        <dbReference type="PROSITE-ProRule" id="PRU00283"/>
    </source>
</evidence>
<dbReference type="FunCoup" id="A0A4Q1BVZ4">
    <property type="interactions" value="519"/>
</dbReference>
<evidence type="ECO:0000256" key="5">
    <source>
        <dbReference type="ARBA" id="ARBA00022701"/>
    </source>
</evidence>
<dbReference type="STRING" id="5217.A0A4Q1BVZ4"/>
<keyword evidence="5" id="KW-0493">Microtubule</keyword>
<dbReference type="SUPFAM" id="SSF52540">
    <property type="entry name" value="P-loop containing nucleoside triphosphate hydrolases"/>
    <property type="match status" value="1"/>
</dbReference>
<dbReference type="FunFam" id="3.40.850.10:FF:000051">
    <property type="entry name" value="Kinesin-like protein bimC"/>
    <property type="match status" value="1"/>
</dbReference>
<evidence type="ECO:0000259" key="16">
    <source>
        <dbReference type="PROSITE" id="PS50067"/>
    </source>
</evidence>
<reference evidence="17 18" key="1">
    <citation type="submission" date="2016-06" db="EMBL/GenBank/DDBJ databases">
        <title>Evolution of pathogenesis and genome organization in the Tremellales.</title>
        <authorList>
            <person name="Cuomo C."/>
            <person name="Litvintseva A."/>
            <person name="Heitman J."/>
            <person name="Chen Y."/>
            <person name="Sun S."/>
            <person name="Springer D."/>
            <person name="Dromer F."/>
            <person name="Young S."/>
            <person name="Zeng Q."/>
            <person name="Chapman S."/>
            <person name="Gujja S."/>
            <person name="Saif S."/>
            <person name="Birren B."/>
        </authorList>
    </citation>
    <scope>NUCLEOTIDE SEQUENCE [LARGE SCALE GENOMIC DNA]</scope>
    <source>
        <strain evidence="17 18">ATCC 28783</strain>
    </source>
</reference>
<dbReference type="InterPro" id="IPR036961">
    <property type="entry name" value="Kinesin_motor_dom_sf"/>
</dbReference>
<dbReference type="SMART" id="SM00129">
    <property type="entry name" value="KISc"/>
    <property type="match status" value="1"/>
</dbReference>
<dbReference type="CDD" id="cd01364">
    <property type="entry name" value="KISc_BimC_Eg5"/>
    <property type="match status" value="1"/>
</dbReference>
<name>A0A4Q1BVZ4_TREME</name>
<dbReference type="Proteomes" id="UP000289152">
    <property type="component" value="Unassembled WGS sequence"/>
</dbReference>
<comment type="similarity">
    <text evidence="13">Belongs to the TRAFAC class myosin-kinesin ATPase superfamily. Kinesin family. KIN-5/BimC subfamily.</text>
</comment>
<evidence type="ECO:0000256" key="12">
    <source>
        <dbReference type="ARBA" id="ARBA00023306"/>
    </source>
</evidence>
<proteinExistence type="inferred from homology"/>
<feature type="region of interest" description="Disordered" evidence="15">
    <location>
        <begin position="1068"/>
        <end position="1090"/>
    </location>
</feature>
<feature type="compositionally biased region" description="Basic residues" evidence="15">
    <location>
        <begin position="1"/>
        <end position="11"/>
    </location>
</feature>
<feature type="binding site" evidence="14">
    <location>
        <begin position="177"/>
        <end position="184"/>
    </location>
    <ligand>
        <name>ATP</name>
        <dbReference type="ChEBI" id="CHEBI:30616"/>
    </ligand>
</feature>
<dbReference type="InterPro" id="IPR047241">
    <property type="entry name" value="KIF11-like_kin_motor_dom"/>
</dbReference>
<dbReference type="InterPro" id="IPR047149">
    <property type="entry name" value="KIF11-like"/>
</dbReference>
<sequence>MSRRPPNHRVPSRSASSVSLAMPPPARIPNRAPSVMSTTQSHEESESRPSTPRKAGKRPMGPPARKEEGSGEINIQVVVRCRGRSPQELAQTSPIIVTAAGAMSKHITVETTPLPSSTLAAFTTASTYAANGASTKTYPFDKVFGPEADQTMVFNEVAEDMLNEVLSGYNCTIFAYGQTGTGKTYTMQGDLELSPLSAPKNEAGIVPRVLHRLFTLLEAAENTEYSVKCSYVELYNEELRDLLSADYSPLTAAEKAPMASSSTAGGLKLYEDGKKGVMIQGLEETGARNLREALALVNKGCQRRQVAETKMNTESSRSHTIFSITVHVKETTMAAGGEEMLKVGKFNLVDLAGSEAIGRSGATDKRAREAGMINQSLLTLGRVISALVEKGSHIPYRESKLTRLLQDSLGGRTKTCIVATVSPTRSNMEETLSTLDYAIRAKSIRNRPELNQHLTKAGLLKEYVADMERLKGELLAAREKNGIYIPEEQWKEMHEEQVKMKSEYDEARQRFNAISIELNTRKKEFDDVMHRFLSTSEELAQARESERQLGMLLVENKKLLDVAQQRLAEEVAVSEAYRAGESRLDGVAALLRNTANDGVADVGGLFDKLSRKAKVLGNNTDAATRFGGEVQNLSTELRKGLKTLHKVNGEFGKDVKKEMEGFMRNGRETSGKDMEALDQALSVFTTLTDELCYSVRSGDADVAEASRAILAVKDEVQQSVRQWAQGIAERSAGMVDEVLASQQENLSMIGLVLQSTADLVDAVISTAREHLASSLQIAEQARQRTQEAAEAEMARLRSSNVLLTTLLREEKTKTAKLRMELVGRMTAMIEEFTDAQDQSWSGVVDRVSAENHKGVREMERFVQVTRDEWEETAKRGQMFEDELAEGVGTVKKQRVAGRGAVHEMEVDLKNQLNHFRGETSEEATRHSRDVQSRLTGLDTCITDLVQSSSSRTQTQTHQVSSISGLFTNTISSSRSRIESVAGETERLSHALLSHQASSSSTFDHTSREAQNHLQTLLQATSTFLSKGVTEDVSTGITPKKRNWHVPQTWELTEPREVLIEAFRKKTQSALTSSTGESEEKEDGAEEKSLEEEIKIDRIDSTGSLHSFGKVELAVELVHPLSNSIGLGAVGRKGKLGIGKEDKGMGMGREKERVNVAVLGEQGGNIPRPRVRR</sequence>
<dbReference type="InterPro" id="IPR025901">
    <property type="entry name" value="Kinesin-assoc_MT-bd_dom"/>
</dbReference>
<feature type="domain" description="Kinesin motor" evidence="16">
    <location>
        <begin position="74"/>
        <end position="444"/>
    </location>
</feature>
<dbReference type="InParanoid" id="A0A4Q1BVZ4"/>
<keyword evidence="18" id="KW-1185">Reference proteome</keyword>
<dbReference type="AlphaFoldDB" id="A0A4Q1BVZ4"/>
<evidence type="ECO:0000256" key="7">
    <source>
        <dbReference type="ARBA" id="ARBA00022776"/>
    </source>
</evidence>
<dbReference type="GO" id="GO:0007018">
    <property type="term" value="P:microtubule-based movement"/>
    <property type="evidence" value="ECO:0007669"/>
    <property type="project" value="InterPro"/>
</dbReference>
<organism evidence="17 18">
    <name type="scientific">Tremella mesenterica</name>
    <name type="common">Jelly fungus</name>
    <dbReference type="NCBI Taxonomy" id="5217"/>
    <lineage>
        <taxon>Eukaryota</taxon>
        <taxon>Fungi</taxon>
        <taxon>Dikarya</taxon>
        <taxon>Basidiomycota</taxon>
        <taxon>Agaricomycotina</taxon>
        <taxon>Tremellomycetes</taxon>
        <taxon>Tremellales</taxon>
        <taxon>Tremellaceae</taxon>
        <taxon>Tremella</taxon>
    </lineage>
</organism>
<keyword evidence="4" id="KW-0132">Cell division</keyword>
<evidence type="ECO:0000256" key="13">
    <source>
        <dbReference type="ARBA" id="ARBA00034704"/>
    </source>
</evidence>
<dbReference type="VEuPathDB" id="FungiDB:TREMEDRAFT_32525"/>
<evidence type="ECO:0000256" key="6">
    <source>
        <dbReference type="ARBA" id="ARBA00022741"/>
    </source>
</evidence>